<evidence type="ECO:0000259" key="2">
    <source>
        <dbReference type="Pfam" id="PF03372"/>
    </source>
</evidence>
<keyword evidence="3" id="KW-0540">Nuclease</keyword>
<dbReference type="EMBL" id="JASCIQ010000019">
    <property type="protein sequence ID" value="MDI3405985.1"/>
    <property type="molecule type" value="Genomic_DNA"/>
</dbReference>
<evidence type="ECO:0000256" key="1">
    <source>
        <dbReference type="SAM" id="Phobius"/>
    </source>
</evidence>
<gene>
    <name evidence="3" type="ORF">QIS96_19450</name>
</gene>
<evidence type="ECO:0000313" key="3">
    <source>
        <dbReference type="EMBL" id="MDI3405985.1"/>
    </source>
</evidence>
<keyword evidence="1" id="KW-0472">Membrane</keyword>
<sequence>MAQAYRAETANRGARSERSGSRLQRLRRSWRGDRGIWRRGLFLSLLAIVLALVMLLHAHIPNAVGNLGSLLETFLPWLGLGIPLLLLLGLARKSASALVAVLLPAAVWVNLFGGLVFDKSGSGGELTVVTHNVNAENADPEGTARQVAESGADVVALEELTQQALPTYERALAETYRYHSVEGTVGLWSKHPMTDTRPVDIKMGWTRALRATVTTPKGDVAVYVAHLPSVRVKADAGFTAGQRDNSAEALGIAIREEPVEKVVLLGDLNGTMNDRALSPVTSQLRSTQGAAGDGFGFSWPAGFPMARIDQIMVRDVEPEASWTLPSTGSDHLPLAARVAL</sequence>
<reference evidence="3 4" key="1">
    <citation type="submission" date="2023-05" db="EMBL/GenBank/DDBJ databases">
        <title>Draft genome sequence of Streptomyces sp. B-S-A6 isolated from a cave soil in Thailand.</title>
        <authorList>
            <person name="Chamroensaksri N."/>
            <person name="Muangham S."/>
        </authorList>
    </citation>
    <scope>NUCLEOTIDE SEQUENCE [LARGE SCALE GENOMIC DNA]</scope>
    <source>
        <strain evidence="3 4">B-S-A6</strain>
    </source>
</reference>
<keyword evidence="3" id="KW-0378">Hydrolase</keyword>
<name>A0ABT6SCS0_9ACTN</name>
<dbReference type="InterPro" id="IPR036691">
    <property type="entry name" value="Endo/exonu/phosph_ase_sf"/>
</dbReference>
<accession>A0ABT6SCS0</accession>
<dbReference type="GO" id="GO:0004519">
    <property type="term" value="F:endonuclease activity"/>
    <property type="evidence" value="ECO:0007669"/>
    <property type="project" value="UniProtKB-KW"/>
</dbReference>
<comment type="caution">
    <text evidence="3">The sequence shown here is derived from an EMBL/GenBank/DDBJ whole genome shotgun (WGS) entry which is preliminary data.</text>
</comment>
<keyword evidence="3" id="KW-0255">Endonuclease</keyword>
<feature type="transmembrane region" description="Helical" evidence="1">
    <location>
        <begin position="97"/>
        <end position="117"/>
    </location>
</feature>
<keyword evidence="4" id="KW-1185">Reference proteome</keyword>
<proteinExistence type="predicted"/>
<keyword evidence="1" id="KW-1133">Transmembrane helix</keyword>
<protein>
    <submittedName>
        <fullName evidence="3">Endonuclease/exonuclease/phosphatase family protein</fullName>
    </submittedName>
</protein>
<dbReference type="SUPFAM" id="SSF56219">
    <property type="entry name" value="DNase I-like"/>
    <property type="match status" value="1"/>
</dbReference>
<keyword evidence="1" id="KW-0812">Transmembrane</keyword>
<dbReference type="Gene3D" id="3.60.10.10">
    <property type="entry name" value="Endonuclease/exonuclease/phosphatase"/>
    <property type="match status" value="1"/>
</dbReference>
<dbReference type="InterPro" id="IPR005135">
    <property type="entry name" value="Endo/exonuclease/phosphatase"/>
</dbReference>
<feature type="transmembrane region" description="Helical" evidence="1">
    <location>
        <begin position="36"/>
        <end position="58"/>
    </location>
</feature>
<feature type="domain" description="Endonuclease/exonuclease/phosphatase" evidence="2">
    <location>
        <begin position="129"/>
        <end position="331"/>
    </location>
</feature>
<organism evidence="3 4">
    <name type="scientific">Streptomyces cavernicola</name>
    <dbReference type="NCBI Taxonomy" id="3043613"/>
    <lineage>
        <taxon>Bacteria</taxon>
        <taxon>Bacillati</taxon>
        <taxon>Actinomycetota</taxon>
        <taxon>Actinomycetes</taxon>
        <taxon>Kitasatosporales</taxon>
        <taxon>Streptomycetaceae</taxon>
        <taxon>Streptomyces</taxon>
    </lineage>
</organism>
<feature type="transmembrane region" description="Helical" evidence="1">
    <location>
        <begin position="70"/>
        <end position="90"/>
    </location>
</feature>
<dbReference type="Proteomes" id="UP001223978">
    <property type="component" value="Unassembled WGS sequence"/>
</dbReference>
<dbReference type="RefSeq" id="WP_282543915.1">
    <property type="nucleotide sequence ID" value="NZ_JASCIQ010000019.1"/>
</dbReference>
<dbReference type="Pfam" id="PF03372">
    <property type="entry name" value="Exo_endo_phos"/>
    <property type="match status" value="1"/>
</dbReference>
<evidence type="ECO:0000313" key="4">
    <source>
        <dbReference type="Proteomes" id="UP001223978"/>
    </source>
</evidence>